<evidence type="ECO:0000313" key="1">
    <source>
        <dbReference type="EMBL" id="KAB1266873.1"/>
    </source>
</evidence>
<dbReference type="EMBL" id="JWIN03000015">
    <property type="protein sequence ID" value="KAB1266873.1"/>
    <property type="molecule type" value="Genomic_DNA"/>
</dbReference>
<name>A0A5N4D6V6_CAMDR</name>
<organism evidence="1 2">
    <name type="scientific">Camelus dromedarius</name>
    <name type="common">Dromedary</name>
    <name type="synonym">Arabian camel</name>
    <dbReference type="NCBI Taxonomy" id="9838"/>
    <lineage>
        <taxon>Eukaryota</taxon>
        <taxon>Metazoa</taxon>
        <taxon>Chordata</taxon>
        <taxon>Craniata</taxon>
        <taxon>Vertebrata</taxon>
        <taxon>Euteleostomi</taxon>
        <taxon>Mammalia</taxon>
        <taxon>Eutheria</taxon>
        <taxon>Laurasiatheria</taxon>
        <taxon>Artiodactyla</taxon>
        <taxon>Tylopoda</taxon>
        <taxon>Camelidae</taxon>
        <taxon>Camelus</taxon>
    </lineage>
</organism>
<comment type="caution">
    <text evidence="1">The sequence shown here is derived from an EMBL/GenBank/DDBJ whole genome shotgun (WGS) entry which is preliminary data.</text>
</comment>
<keyword evidence="2" id="KW-1185">Reference proteome</keyword>
<dbReference type="AlphaFoldDB" id="A0A5N4D6V6"/>
<gene>
    <name evidence="1" type="ORF">Cadr_000018363</name>
</gene>
<sequence length="336" mass="36491">MCRHPLSSSPCGPCLEIPRPSPQCSHSWLLKARGRPGPCPLQASRIHADEPRGCQYHDGFWASLGEMGRAPIASWPLGSSQKAEGILTLIFPMQSELWFALLGARAVNSNLMLSAPVALLSSDLFLGALSRGRDTLGERREPRVGGWGPEQKESLRWAWVIERLREAGGGQLLGLLGVQLSGVLKRGGRRGLEEERSQGAVCMSGGQALRSMGMTSAGEGRWRTRLEVGSRVTARWRLGRRWAEPFVSPLGAADSVRRTGQARQSASPHHWLGPGHRETWVRLLPRGQVAKLPPSGSAAHWAVMATAISVALPQARRTLSLPCGFLGRHSISPQTE</sequence>
<dbReference type="Proteomes" id="UP000299084">
    <property type="component" value="Unassembled WGS sequence"/>
</dbReference>
<proteinExistence type="predicted"/>
<evidence type="ECO:0000313" key="2">
    <source>
        <dbReference type="Proteomes" id="UP000299084"/>
    </source>
</evidence>
<reference evidence="1 2" key="1">
    <citation type="journal article" date="2019" name="Mol. Ecol. Resour.">
        <title>Improving Illumina assemblies with Hi-C and long reads: an example with the North African dromedary.</title>
        <authorList>
            <person name="Elbers J.P."/>
            <person name="Rogers M.F."/>
            <person name="Perelman P.L."/>
            <person name="Proskuryakova A.A."/>
            <person name="Serdyukova N.A."/>
            <person name="Johnson W.E."/>
            <person name="Horin P."/>
            <person name="Corander J."/>
            <person name="Murphy D."/>
            <person name="Burger P.A."/>
        </authorList>
    </citation>
    <scope>NUCLEOTIDE SEQUENCE [LARGE SCALE GENOMIC DNA]</scope>
    <source>
        <strain evidence="1">Drom800</strain>
        <tissue evidence="1">Blood</tissue>
    </source>
</reference>
<protein>
    <submittedName>
        <fullName evidence="1">Uncharacterized protein</fullName>
    </submittedName>
</protein>
<accession>A0A5N4D6V6</accession>